<accession>A0A7I7MDH9</accession>
<keyword evidence="3" id="KW-1185">Reference proteome</keyword>
<dbReference type="InterPro" id="IPR026954">
    <property type="entry name" value="PknH-like_Extracell"/>
</dbReference>
<dbReference type="Gene3D" id="3.40.1000.70">
    <property type="entry name" value="PknH-like extracellular domain"/>
    <property type="match status" value="1"/>
</dbReference>
<proteinExistence type="predicted"/>
<feature type="domain" description="PknH-like extracellular" evidence="1">
    <location>
        <begin position="34"/>
        <end position="214"/>
    </location>
</feature>
<dbReference type="RefSeq" id="WP_163722928.1">
    <property type="nucleotide sequence ID" value="NZ_AP022574.1"/>
</dbReference>
<name>A0A7I7MDH9_9MYCO</name>
<reference evidence="2 3" key="1">
    <citation type="journal article" date="2019" name="Emerg. Microbes Infect.">
        <title>Comprehensive subspecies identification of 175 nontuberculous mycobacteria species based on 7547 genomic profiles.</title>
        <authorList>
            <person name="Matsumoto Y."/>
            <person name="Kinjo T."/>
            <person name="Motooka D."/>
            <person name="Nabeya D."/>
            <person name="Jung N."/>
            <person name="Uechi K."/>
            <person name="Horii T."/>
            <person name="Iida T."/>
            <person name="Fujita J."/>
            <person name="Nakamura S."/>
        </authorList>
    </citation>
    <scope>NUCLEOTIDE SEQUENCE [LARGE SCALE GENOMIC DNA]</scope>
    <source>
        <strain evidence="2 3">JCM 13323</strain>
    </source>
</reference>
<dbReference type="Pfam" id="PF14032">
    <property type="entry name" value="PknH_C"/>
    <property type="match status" value="1"/>
</dbReference>
<dbReference type="EMBL" id="AP022574">
    <property type="protein sequence ID" value="BBX69439.1"/>
    <property type="molecule type" value="Genomic_DNA"/>
</dbReference>
<protein>
    <recommendedName>
        <fullName evidence="1">PknH-like extracellular domain-containing protein</fullName>
    </recommendedName>
</protein>
<evidence type="ECO:0000259" key="1">
    <source>
        <dbReference type="Pfam" id="PF14032"/>
    </source>
</evidence>
<dbReference type="AlphaFoldDB" id="A0A7I7MDH9"/>
<evidence type="ECO:0000313" key="2">
    <source>
        <dbReference type="EMBL" id="BBX69439.1"/>
    </source>
</evidence>
<gene>
    <name evidence="2" type="ORF">MPSYJ_29000</name>
</gene>
<dbReference type="KEGG" id="mpsc:MPSYJ_29000"/>
<dbReference type="InterPro" id="IPR038232">
    <property type="entry name" value="PknH-like_Extracell_sf"/>
</dbReference>
<sequence>MLRRGSHRSRCLVVLLAAVVTGCGGGVDGTPVAVPAGGLDSIALSDVDLDDVLGTKGIQSEPDTGETTDELAAGTVPPGCTGTVRTAEANVYRDAGATAVLTRVAREPGDGDSVEQSVVVAGSPQQAQHLLEIAKLSWSACVGTPVRQGGDTPSTWDLEPVDVRDGIVSQRSTNSVHGHCQHAMGAADARVVEALVCGANIRNQGVAVVAAMIANADAP</sequence>
<dbReference type="Proteomes" id="UP000466514">
    <property type="component" value="Chromosome"/>
</dbReference>
<evidence type="ECO:0000313" key="3">
    <source>
        <dbReference type="Proteomes" id="UP000466514"/>
    </source>
</evidence>
<organism evidence="2 3">
    <name type="scientific">Mycolicibacterium psychrotolerans</name>
    <dbReference type="NCBI Taxonomy" id="216929"/>
    <lineage>
        <taxon>Bacteria</taxon>
        <taxon>Bacillati</taxon>
        <taxon>Actinomycetota</taxon>
        <taxon>Actinomycetes</taxon>
        <taxon>Mycobacteriales</taxon>
        <taxon>Mycobacteriaceae</taxon>
        <taxon>Mycolicibacterium</taxon>
    </lineage>
</organism>
<dbReference type="PROSITE" id="PS51257">
    <property type="entry name" value="PROKAR_LIPOPROTEIN"/>
    <property type="match status" value="1"/>
</dbReference>